<sequence length="200" mass="20715">MAYNRGPYQGPSRTSSYGSSDVTERVVSLNRVAKVVKGGRKFSFSALIVVGDMNGRVGAGLGKAREVPEAIRKGVEIAKRNMVTVPMVGTTIPHEVNFKSGAAKVLLKPASPGTGVISGGSMRAVIELAGVKDILTKSLGTNNPINTVRATIAALQSLRTAAEVAELRGKNLEDMVGKRLAAVYTSAGASSKSSGEEAAT</sequence>
<dbReference type="SUPFAM" id="SSF54768">
    <property type="entry name" value="dsRNA-binding domain-like"/>
    <property type="match status" value="1"/>
</dbReference>
<evidence type="ECO:0000313" key="13">
    <source>
        <dbReference type="Proteomes" id="UP000612893"/>
    </source>
</evidence>
<keyword evidence="2 8" id="KW-0699">rRNA-binding</keyword>
<organism evidence="12 13">
    <name type="scientific">Candidatus Nephthysia bennettiae</name>
    <dbReference type="NCBI Taxonomy" id="3127016"/>
    <lineage>
        <taxon>Bacteria</taxon>
        <taxon>Bacillati</taxon>
        <taxon>Candidatus Dormiibacterota</taxon>
        <taxon>Candidatus Dormibacteria</taxon>
        <taxon>Candidatus Dormibacterales</taxon>
        <taxon>Candidatus Dormibacteraceae</taxon>
        <taxon>Candidatus Nephthysia</taxon>
    </lineage>
</organism>
<dbReference type="InterPro" id="IPR005324">
    <property type="entry name" value="Ribosomal_uS5_C"/>
</dbReference>
<dbReference type="InterPro" id="IPR014721">
    <property type="entry name" value="Ribsml_uS5_D2-typ_fold_subgr"/>
</dbReference>
<comment type="domain">
    <text evidence="8">The N-terminal domain interacts with the head of the 30S subunit; the C-terminal domain interacts with the body and contacts protein S4. The interaction surface between S4 and S5 is involved in control of translational fidelity.</text>
</comment>
<dbReference type="PROSITE" id="PS00585">
    <property type="entry name" value="RIBOSOMAL_S5"/>
    <property type="match status" value="1"/>
</dbReference>
<dbReference type="GO" id="GO:0019843">
    <property type="term" value="F:rRNA binding"/>
    <property type="evidence" value="ECO:0007669"/>
    <property type="project" value="UniProtKB-UniRule"/>
</dbReference>
<keyword evidence="13" id="KW-1185">Reference proteome</keyword>
<evidence type="ECO:0000256" key="4">
    <source>
        <dbReference type="ARBA" id="ARBA00022980"/>
    </source>
</evidence>
<dbReference type="FunFam" id="3.30.160.20:FF:000001">
    <property type="entry name" value="30S ribosomal protein S5"/>
    <property type="match status" value="1"/>
</dbReference>
<dbReference type="HAMAP" id="MF_01307_B">
    <property type="entry name" value="Ribosomal_uS5_B"/>
    <property type="match status" value="1"/>
</dbReference>
<gene>
    <name evidence="8 12" type="primary">rpsE</name>
    <name evidence="12" type="ORF">JF922_12475</name>
</gene>
<dbReference type="Pfam" id="PF03719">
    <property type="entry name" value="Ribosomal_S5_C"/>
    <property type="match status" value="1"/>
</dbReference>
<comment type="subunit">
    <text evidence="7 8">Part of the 30S ribosomal subunit. Contacts proteins S4 and S8.</text>
</comment>
<feature type="region of interest" description="Disordered" evidence="10">
    <location>
        <begin position="1"/>
        <end position="21"/>
    </location>
</feature>
<evidence type="ECO:0000256" key="3">
    <source>
        <dbReference type="ARBA" id="ARBA00022884"/>
    </source>
</evidence>
<evidence type="ECO:0000313" key="12">
    <source>
        <dbReference type="EMBL" id="MBJ7598882.1"/>
    </source>
</evidence>
<dbReference type="AlphaFoldDB" id="A0A934NDX0"/>
<evidence type="ECO:0000259" key="11">
    <source>
        <dbReference type="PROSITE" id="PS50881"/>
    </source>
</evidence>
<comment type="function">
    <text evidence="8">With S4 and S12 plays an important role in translational accuracy.</text>
</comment>
<feature type="compositionally biased region" description="Polar residues" evidence="10">
    <location>
        <begin position="11"/>
        <end position="21"/>
    </location>
</feature>
<evidence type="ECO:0000256" key="10">
    <source>
        <dbReference type="SAM" id="MobiDB-lite"/>
    </source>
</evidence>
<dbReference type="PROSITE" id="PS50881">
    <property type="entry name" value="S5_DSRBD"/>
    <property type="match status" value="1"/>
</dbReference>
<keyword evidence="4 8" id="KW-0689">Ribosomal protein</keyword>
<keyword evidence="3 8" id="KW-0694">RNA-binding</keyword>
<dbReference type="SUPFAM" id="SSF54211">
    <property type="entry name" value="Ribosomal protein S5 domain 2-like"/>
    <property type="match status" value="1"/>
</dbReference>
<dbReference type="GO" id="GO:0003735">
    <property type="term" value="F:structural constituent of ribosome"/>
    <property type="evidence" value="ECO:0007669"/>
    <property type="project" value="UniProtKB-UniRule"/>
</dbReference>
<dbReference type="RefSeq" id="WP_350341404.1">
    <property type="nucleotide sequence ID" value="NZ_JAEKNR010000132.1"/>
</dbReference>
<evidence type="ECO:0000256" key="1">
    <source>
        <dbReference type="ARBA" id="ARBA00008945"/>
    </source>
</evidence>
<dbReference type="PANTHER" id="PTHR48277:SF1">
    <property type="entry name" value="MITOCHONDRIAL RIBOSOMAL PROTEIN S5"/>
    <property type="match status" value="1"/>
</dbReference>
<evidence type="ECO:0000256" key="2">
    <source>
        <dbReference type="ARBA" id="ARBA00022730"/>
    </source>
</evidence>
<accession>A0A934NDX0</accession>
<evidence type="ECO:0000256" key="8">
    <source>
        <dbReference type="HAMAP-Rule" id="MF_01307"/>
    </source>
</evidence>
<evidence type="ECO:0000256" key="7">
    <source>
        <dbReference type="ARBA" id="ARBA00062000"/>
    </source>
</evidence>
<comment type="similarity">
    <text evidence="1 8 9">Belongs to the universal ribosomal protein uS5 family.</text>
</comment>
<reference evidence="12" key="1">
    <citation type="submission" date="2020-10" db="EMBL/GenBank/DDBJ databases">
        <title>Ca. Dormibacterota MAGs.</title>
        <authorList>
            <person name="Montgomery K."/>
        </authorList>
    </citation>
    <scope>NUCLEOTIDE SEQUENCE [LARGE SCALE GENOMIC DNA]</scope>
    <source>
        <strain evidence="12">SC8812_S17_10</strain>
    </source>
</reference>
<dbReference type="GO" id="GO:0042254">
    <property type="term" value="P:ribosome biogenesis"/>
    <property type="evidence" value="ECO:0007669"/>
    <property type="project" value="UniProtKB-ARBA"/>
</dbReference>
<dbReference type="GO" id="GO:0005737">
    <property type="term" value="C:cytoplasm"/>
    <property type="evidence" value="ECO:0007669"/>
    <property type="project" value="UniProtKB-ARBA"/>
</dbReference>
<dbReference type="PANTHER" id="PTHR48277">
    <property type="entry name" value="MITOCHONDRIAL RIBOSOMAL PROTEIN S5"/>
    <property type="match status" value="1"/>
</dbReference>
<dbReference type="InterPro" id="IPR013810">
    <property type="entry name" value="Ribosomal_uS5_N"/>
</dbReference>
<evidence type="ECO:0000256" key="9">
    <source>
        <dbReference type="RuleBase" id="RU003823"/>
    </source>
</evidence>
<comment type="function">
    <text evidence="8">Located at the back of the 30S subunit body where it stabilizes the conformation of the head with respect to the body.</text>
</comment>
<proteinExistence type="inferred from homology"/>
<keyword evidence="5 8" id="KW-0687">Ribonucleoprotein</keyword>
<dbReference type="InterPro" id="IPR000851">
    <property type="entry name" value="Ribosomal_uS5"/>
</dbReference>
<dbReference type="FunFam" id="3.30.230.10:FF:000002">
    <property type="entry name" value="30S ribosomal protein S5"/>
    <property type="match status" value="1"/>
</dbReference>
<dbReference type="Proteomes" id="UP000612893">
    <property type="component" value="Unassembled WGS sequence"/>
</dbReference>
<dbReference type="GO" id="GO:0015935">
    <property type="term" value="C:small ribosomal subunit"/>
    <property type="evidence" value="ECO:0007669"/>
    <property type="project" value="InterPro"/>
</dbReference>
<dbReference type="NCBIfam" id="TIGR01021">
    <property type="entry name" value="rpsE_bact"/>
    <property type="match status" value="1"/>
</dbReference>
<dbReference type="EMBL" id="JAEKNR010000132">
    <property type="protein sequence ID" value="MBJ7598882.1"/>
    <property type="molecule type" value="Genomic_DNA"/>
</dbReference>
<dbReference type="Gene3D" id="3.30.230.10">
    <property type="match status" value="1"/>
</dbReference>
<dbReference type="InterPro" id="IPR005712">
    <property type="entry name" value="Ribosomal_uS5_bac-type"/>
</dbReference>
<feature type="domain" description="S5 DRBM" evidence="11">
    <location>
        <begin position="22"/>
        <end position="85"/>
    </location>
</feature>
<name>A0A934NDX0_9BACT</name>
<dbReference type="InterPro" id="IPR018192">
    <property type="entry name" value="Ribosomal_uS5_N_CS"/>
</dbReference>
<comment type="caution">
    <text evidence="12">The sequence shown here is derived from an EMBL/GenBank/DDBJ whole genome shotgun (WGS) entry which is preliminary data.</text>
</comment>
<protein>
    <recommendedName>
        <fullName evidence="6 8">Small ribosomal subunit protein uS5</fullName>
    </recommendedName>
</protein>
<dbReference type="GO" id="GO:0006412">
    <property type="term" value="P:translation"/>
    <property type="evidence" value="ECO:0007669"/>
    <property type="project" value="UniProtKB-UniRule"/>
</dbReference>
<dbReference type="InterPro" id="IPR020568">
    <property type="entry name" value="Ribosomal_Su5_D2-typ_SF"/>
</dbReference>
<evidence type="ECO:0000256" key="5">
    <source>
        <dbReference type="ARBA" id="ARBA00023274"/>
    </source>
</evidence>
<dbReference type="Pfam" id="PF00333">
    <property type="entry name" value="Ribosomal_S5"/>
    <property type="match status" value="1"/>
</dbReference>
<dbReference type="Gene3D" id="3.30.160.20">
    <property type="match status" value="1"/>
</dbReference>
<evidence type="ECO:0000256" key="6">
    <source>
        <dbReference type="ARBA" id="ARBA00035255"/>
    </source>
</evidence>